<evidence type="ECO:0000256" key="1">
    <source>
        <dbReference type="ARBA" id="ARBA00023015"/>
    </source>
</evidence>
<dbReference type="Proteomes" id="UP001152766">
    <property type="component" value="Unassembled WGS sequence"/>
</dbReference>
<dbReference type="AlphaFoldDB" id="A0A9X4R5L8"/>
<dbReference type="GO" id="GO:0005829">
    <property type="term" value="C:cytosol"/>
    <property type="evidence" value="ECO:0007669"/>
    <property type="project" value="TreeGrafter"/>
</dbReference>
<dbReference type="EMBL" id="SGUG01000036">
    <property type="protein sequence ID" value="MDG0864567.1"/>
    <property type="molecule type" value="Genomic_DNA"/>
</dbReference>
<accession>A0A9X4R5L8</accession>
<gene>
    <name evidence="5" type="ORF">EXJ73_19065</name>
</gene>
<dbReference type="RefSeq" id="WP_268154162.1">
    <property type="nucleotide sequence ID" value="NZ_JAPPUW010000032.1"/>
</dbReference>
<dbReference type="Pfam" id="PF12625">
    <property type="entry name" value="Arabinose_bd"/>
    <property type="match status" value="1"/>
</dbReference>
<dbReference type="PANTHER" id="PTHR47894:SF1">
    <property type="entry name" value="HTH-TYPE TRANSCRIPTIONAL REGULATOR VQSM"/>
    <property type="match status" value="1"/>
</dbReference>
<proteinExistence type="predicted"/>
<evidence type="ECO:0000256" key="2">
    <source>
        <dbReference type="ARBA" id="ARBA00023125"/>
    </source>
</evidence>
<dbReference type="SMART" id="SM00342">
    <property type="entry name" value="HTH_ARAC"/>
    <property type="match status" value="1"/>
</dbReference>
<evidence type="ECO:0000259" key="4">
    <source>
        <dbReference type="PROSITE" id="PS01124"/>
    </source>
</evidence>
<keyword evidence="6" id="KW-1185">Reference proteome</keyword>
<dbReference type="Pfam" id="PF12833">
    <property type="entry name" value="HTH_18"/>
    <property type="match status" value="1"/>
</dbReference>
<keyword evidence="3" id="KW-0804">Transcription</keyword>
<comment type="caution">
    <text evidence="5">The sequence shown here is derived from an EMBL/GenBank/DDBJ whole genome shotgun (WGS) entry which is preliminary data.</text>
</comment>
<protein>
    <submittedName>
        <fullName evidence="5">AraC family transcriptional regulator</fullName>
    </submittedName>
</protein>
<feature type="domain" description="HTH araC/xylS-type" evidence="4">
    <location>
        <begin position="251"/>
        <end position="348"/>
    </location>
</feature>
<dbReference type="GO" id="GO:0000976">
    <property type="term" value="F:transcription cis-regulatory region binding"/>
    <property type="evidence" value="ECO:0007669"/>
    <property type="project" value="TreeGrafter"/>
</dbReference>
<keyword evidence="2" id="KW-0238">DNA-binding</keyword>
<evidence type="ECO:0000256" key="3">
    <source>
        <dbReference type="ARBA" id="ARBA00023163"/>
    </source>
</evidence>
<dbReference type="PROSITE" id="PS01124">
    <property type="entry name" value="HTH_ARAC_FAMILY_2"/>
    <property type="match status" value="1"/>
</dbReference>
<dbReference type="InterPro" id="IPR032687">
    <property type="entry name" value="AraC-type_N"/>
</dbReference>
<dbReference type="SUPFAM" id="SSF46689">
    <property type="entry name" value="Homeodomain-like"/>
    <property type="match status" value="1"/>
</dbReference>
<dbReference type="InterPro" id="IPR009057">
    <property type="entry name" value="Homeodomain-like_sf"/>
</dbReference>
<dbReference type="Gene3D" id="1.10.10.60">
    <property type="entry name" value="Homeodomain-like"/>
    <property type="match status" value="1"/>
</dbReference>
<keyword evidence="1" id="KW-0805">Transcription regulation</keyword>
<dbReference type="GO" id="GO:0003700">
    <property type="term" value="F:DNA-binding transcription factor activity"/>
    <property type="evidence" value="ECO:0007669"/>
    <property type="project" value="InterPro"/>
</dbReference>
<evidence type="ECO:0000313" key="6">
    <source>
        <dbReference type="Proteomes" id="UP001152766"/>
    </source>
</evidence>
<reference evidence="5" key="1">
    <citation type="submission" date="2019-02" db="EMBL/GenBank/DDBJ databases">
        <title>Draft genome of the type strain Pelomonas aquatica CCUG 52575T.</title>
        <authorList>
            <person name="Gomila M."/>
            <person name="Lalucat J."/>
        </authorList>
    </citation>
    <scope>NUCLEOTIDE SEQUENCE</scope>
    <source>
        <strain evidence="5">CCUG 52575</strain>
    </source>
</reference>
<dbReference type="PANTHER" id="PTHR47894">
    <property type="entry name" value="HTH-TYPE TRANSCRIPTIONAL REGULATOR GADX"/>
    <property type="match status" value="1"/>
</dbReference>
<sequence length="394" mass="43448">MTDWTERLCLTADDLSLSCSELATGIQLALEEGVDQRLLHDRIEGVSVELDGPATRVSIRQQYAVHRVIAAACAPGFALRLARRMRLTAYGIAGYALLSSPSLSQALNIAEAYSPLLDLKFHLSVRRERGMACIGFHQRYAMDEDMRVQCLQFEVAKLKTLLDDVMCEPMPVAEVACRPGFIGGLDDLRSVMRVPTHVDAQLPEGVLAEIRFDESRLDAALPQSHAATHTACASICDALMADFAIQYDLARRVQDVLRKSTGKPPTLPGLAKTLCMSERTLRRRLEALDTSYNLLLDEVRKELAIGYVTSTRYTTEVIAELLGYSDAANFRHAFKRWTGVSPRNYSGGSFLVKGDADGVRPARATRPSFQPHQLPKFIAHDGTLNAVAAWRSAA</sequence>
<name>A0A9X4R5L8_9BURK</name>
<organism evidence="5 6">
    <name type="scientific">Pelomonas aquatica</name>
    <dbReference type="NCBI Taxonomy" id="431058"/>
    <lineage>
        <taxon>Bacteria</taxon>
        <taxon>Pseudomonadati</taxon>
        <taxon>Pseudomonadota</taxon>
        <taxon>Betaproteobacteria</taxon>
        <taxon>Burkholderiales</taxon>
        <taxon>Sphaerotilaceae</taxon>
        <taxon>Roseateles</taxon>
    </lineage>
</organism>
<evidence type="ECO:0000313" key="5">
    <source>
        <dbReference type="EMBL" id="MDG0864567.1"/>
    </source>
</evidence>
<dbReference type="InterPro" id="IPR018060">
    <property type="entry name" value="HTH_AraC"/>
</dbReference>